<evidence type="ECO:0000313" key="2">
    <source>
        <dbReference type="EMBL" id="CCE83278.1"/>
    </source>
</evidence>
<reference evidence="2" key="1">
    <citation type="submission" date="2011-10" db="EMBL/GenBank/DDBJ databases">
        <authorList>
            <person name="Genoscope - CEA"/>
        </authorList>
    </citation>
    <scope>NUCLEOTIDE SEQUENCE</scope>
</reference>
<dbReference type="InParanoid" id="G8Y9P5"/>
<reference evidence="4" key="2">
    <citation type="journal article" date="2012" name="G3 (Bethesda)">
        <title>Pichia sorbitophila, an interspecies yeast hybrid reveals early steps of genome resolution following polyploidization.</title>
        <authorList>
            <person name="Leh Louis V."/>
            <person name="Despons L."/>
            <person name="Friedrich A."/>
            <person name="Martin T."/>
            <person name="Durrens P."/>
            <person name="Casaregola S."/>
            <person name="Neuveglise C."/>
            <person name="Fairhead C."/>
            <person name="Marck C."/>
            <person name="Cruz J.A."/>
            <person name="Straub M.L."/>
            <person name="Kugler V."/>
            <person name="Sacerdot C."/>
            <person name="Uzunov Z."/>
            <person name="Thierry A."/>
            <person name="Weiss S."/>
            <person name="Bleykasten C."/>
            <person name="De Montigny J."/>
            <person name="Jacques N."/>
            <person name="Jung P."/>
            <person name="Lemaire M."/>
            <person name="Mallet S."/>
            <person name="Morel G."/>
            <person name="Richard G.F."/>
            <person name="Sarkar A."/>
            <person name="Savel G."/>
            <person name="Schacherer J."/>
            <person name="Seret M.L."/>
            <person name="Talla E."/>
            <person name="Samson G."/>
            <person name="Jubin C."/>
            <person name="Poulain J."/>
            <person name="Vacherie B."/>
            <person name="Barbe V."/>
            <person name="Pelletier E."/>
            <person name="Sherman D.J."/>
            <person name="Westhof E."/>
            <person name="Weissenbach J."/>
            <person name="Baret P.V."/>
            <person name="Wincker P."/>
            <person name="Gaillardin C."/>
            <person name="Dujon B."/>
            <person name="Souciet J.L."/>
        </authorList>
    </citation>
    <scope>NUCLEOTIDE SEQUENCE [LARGE SCALE GENOMIC DNA]</scope>
    <source>
        <strain evidence="4">ATCC MYA-4447 / BCRC 22081 / CBS 7064 / NBRC 10061 / NRRL Y-12695</strain>
    </source>
</reference>
<evidence type="ECO:0000256" key="1">
    <source>
        <dbReference type="SAM" id="MobiDB-lite"/>
    </source>
</evidence>
<accession>G8Y9P5</accession>
<evidence type="ECO:0000313" key="3">
    <source>
        <dbReference type="EMBL" id="CCE84309.1"/>
    </source>
</evidence>
<dbReference type="AlphaFoldDB" id="G8Y9P5"/>
<organism evidence="2 4">
    <name type="scientific">Pichia sorbitophila (strain ATCC MYA-4447 / BCRC 22081 / CBS 7064 / NBRC 10061 / NRRL Y-12695)</name>
    <name type="common">Hybrid yeast</name>
    <dbReference type="NCBI Taxonomy" id="559304"/>
    <lineage>
        <taxon>Eukaryota</taxon>
        <taxon>Fungi</taxon>
        <taxon>Dikarya</taxon>
        <taxon>Ascomycota</taxon>
        <taxon>Saccharomycotina</taxon>
        <taxon>Pichiomycetes</taxon>
        <taxon>Debaryomycetaceae</taxon>
        <taxon>Millerozyma</taxon>
    </lineage>
</organism>
<dbReference type="HOGENOM" id="CLU_866309_0_0_1"/>
<evidence type="ECO:0000313" key="4">
    <source>
        <dbReference type="Proteomes" id="UP000005222"/>
    </source>
</evidence>
<feature type="compositionally biased region" description="Basic and acidic residues" evidence="1">
    <location>
        <begin position="81"/>
        <end position="103"/>
    </location>
</feature>
<protein>
    <submittedName>
        <fullName evidence="2">Piso0_003850 protein</fullName>
    </submittedName>
</protein>
<name>G8Y9P5_PICSO</name>
<sequence length="321" mass="36801">MLRYSTNIGQIHRNIIIFGSENLKQMLWVQAGKALARLRRFQITNETRDDKEQTEKEEDNVSSHSLVTCTESLNGAIPDRLTYEDRDRKPSDPDIRRNTDKKRSQSSQGCCTDKDTSYTSEQDDSSSRNSGRFESRVASRGSSSFQNDELLFSHCTEKQIDKMIMELQISNRNTRVHHNVVGVKNDKRNSALFGPQGEGSGSRMFENSLESMKTIGHYANRSPQIERNSVRRNLSNPCRPKLESSNFYITPPSSNYISLVKSRCNSSVETPATDYSDGTREQKPIFVNHSREESNSSHQKSKKYIVRRRETEPCYIKNLPK</sequence>
<dbReference type="Proteomes" id="UP000005222">
    <property type="component" value="Chromosome K"/>
</dbReference>
<feature type="region of interest" description="Disordered" evidence="1">
    <location>
        <begin position="78"/>
        <end position="140"/>
    </location>
</feature>
<dbReference type="Proteomes" id="UP000005222">
    <property type="component" value="Chromosome L"/>
</dbReference>
<gene>
    <name evidence="2" type="primary">Piso0_003850</name>
    <name evidence="2" type="ORF">GNLVRS01_PISO0K03948g</name>
    <name evidence="3" type="ORF">GNLVRS01_PISO0L03949g</name>
</gene>
<dbReference type="EMBL" id="FO082048">
    <property type="protein sequence ID" value="CCE84309.1"/>
    <property type="molecule type" value="Genomic_DNA"/>
</dbReference>
<keyword evidence="4" id="KW-1185">Reference proteome</keyword>
<proteinExistence type="predicted"/>
<dbReference type="EMBL" id="FO082049">
    <property type="protein sequence ID" value="CCE83278.1"/>
    <property type="molecule type" value="Genomic_DNA"/>
</dbReference>